<sequence>MAERENESDVTGAPLHIDSSHLYIKSNCPSPHLLFHFFTSLILPPPPPPPLSLSGNEIE</sequence>
<name>A0A6J5XV32_PRUAR</name>
<proteinExistence type="predicted"/>
<dbReference type="Proteomes" id="UP000507222">
    <property type="component" value="Unassembled WGS sequence"/>
</dbReference>
<reference evidence="4" key="1">
    <citation type="journal article" date="2020" name="Genome Biol.">
        <title>Gamete binning: chromosome-level and haplotype-resolved genome assembly enabled by high-throughput single-cell sequencing of gamete genomes.</title>
        <authorList>
            <person name="Campoy J.A."/>
            <person name="Sun H."/>
            <person name="Goel M."/>
            <person name="Jiao W.-B."/>
            <person name="Folz-Donahue K."/>
            <person name="Wang N."/>
            <person name="Rubio M."/>
            <person name="Liu C."/>
            <person name="Kukat C."/>
            <person name="Ruiz D."/>
            <person name="Huettel B."/>
            <person name="Schneeberger K."/>
        </authorList>
    </citation>
    <scope>NUCLEOTIDE SEQUENCE [LARGE SCALE GENOMIC DNA]</scope>
    <source>
        <strain evidence="4">cv. Rojo Pasion</strain>
    </source>
</reference>
<gene>
    <name evidence="1" type="ORF">CURHAP_LOCUS45281</name>
    <name evidence="2" type="ORF">ORAREDHAP_LOCUS44626</name>
</gene>
<accession>A0A6J5XV32</accession>
<evidence type="ECO:0000313" key="1">
    <source>
        <dbReference type="EMBL" id="CAB4287369.1"/>
    </source>
</evidence>
<evidence type="ECO:0000313" key="2">
    <source>
        <dbReference type="EMBL" id="CAB4317746.1"/>
    </source>
</evidence>
<evidence type="ECO:0000313" key="4">
    <source>
        <dbReference type="Proteomes" id="UP000507245"/>
    </source>
</evidence>
<keyword evidence="4" id="KW-1185">Reference proteome</keyword>
<dbReference type="AlphaFoldDB" id="A0A6J5XV32"/>
<dbReference type="Proteomes" id="UP000507245">
    <property type="component" value="Unassembled WGS sequence"/>
</dbReference>
<evidence type="ECO:0000313" key="3">
    <source>
        <dbReference type="Proteomes" id="UP000507222"/>
    </source>
</evidence>
<organism evidence="2 4">
    <name type="scientific">Prunus armeniaca</name>
    <name type="common">Apricot</name>
    <name type="synonym">Armeniaca vulgaris</name>
    <dbReference type="NCBI Taxonomy" id="36596"/>
    <lineage>
        <taxon>Eukaryota</taxon>
        <taxon>Viridiplantae</taxon>
        <taxon>Streptophyta</taxon>
        <taxon>Embryophyta</taxon>
        <taxon>Tracheophyta</taxon>
        <taxon>Spermatophyta</taxon>
        <taxon>Magnoliopsida</taxon>
        <taxon>eudicotyledons</taxon>
        <taxon>Gunneridae</taxon>
        <taxon>Pentapetalae</taxon>
        <taxon>rosids</taxon>
        <taxon>fabids</taxon>
        <taxon>Rosales</taxon>
        <taxon>Rosaceae</taxon>
        <taxon>Amygdaloideae</taxon>
        <taxon>Amygdaleae</taxon>
        <taxon>Prunus</taxon>
    </lineage>
</organism>
<dbReference type="EMBL" id="CAEKKB010000007">
    <property type="protein sequence ID" value="CAB4317746.1"/>
    <property type="molecule type" value="Genomic_DNA"/>
</dbReference>
<dbReference type="EMBL" id="CAEKDK010000007">
    <property type="protein sequence ID" value="CAB4287369.1"/>
    <property type="molecule type" value="Genomic_DNA"/>
</dbReference>
<protein>
    <submittedName>
        <fullName evidence="2">Uncharacterized protein</fullName>
    </submittedName>
</protein>
<reference evidence="2 3" key="2">
    <citation type="submission" date="2020-05" db="EMBL/GenBank/DDBJ databases">
        <authorList>
            <person name="Campoy J."/>
            <person name="Schneeberger K."/>
            <person name="Spophaly S."/>
        </authorList>
    </citation>
    <scope>NUCLEOTIDE SEQUENCE [LARGE SCALE GENOMIC DNA]</scope>
    <source>
        <strain evidence="2">PruArmRojPasFocal</strain>
    </source>
</reference>